<proteinExistence type="inferred from homology"/>
<name>A0AAD7QVV1_9ASCO</name>
<dbReference type="GO" id="GO:0002098">
    <property type="term" value="P:tRNA wobble uridine modification"/>
    <property type="evidence" value="ECO:0007669"/>
    <property type="project" value="InterPro"/>
</dbReference>
<evidence type="ECO:0000313" key="3">
    <source>
        <dbReference type="EMBL" id="KAJ8102151.1"/>
    </source>
</evidence>
<dbReference type="EMBL" id="JARPMG010000003">
    <property type="protein sequence ID" value="KAJ8102151.1"/>
    <property type="molecule type" value="Genomic_DNA"/>
</dbReference>
<accession>A0AAD7QVV1</accession>
<comment type="caution">
    <text evidence="3">The sequence shown here is derived from an EMBL/GenBank/DDBJ whole genome shotgun (WGS) entry which is preliminary data.</text>
</comment>
<evidence type="ECO:0000313" key="4">
    <source>
        <dbReference type="Proteomes" id="UP001217417"/>
    </source>
</evidence>
<evidence type="ECO:0000256" key="1">
    <source>
        <dbReference type="ARBA" id="ARBA00005043"/>
    </source>
</evidence>
<dbReference type="GO" id="GO:0033588">
    <property type="term" value="C:elongator holoenzyme complex"/>
    <property type="evidence" value="ECO:0007669"/>
    <property type="project" value="InterPro"/>
</dbReference>
<protein>
    <recommendedName>
        <fullName evidence="5">Elongator complex protein 6</fullName>
    </recommendedName>
</protein>
<organism evidence="3 4">
    <name type="scientific">Lipomyces tetrasporus</name>
    <dbReference type="NCBI Taxonomy" id="54092"/>
    <lineage>
        <taxon>Eukaryota</taxon>
        <taxon>Fungi</taxon>
        <taxon>Dikarya</taxon>
        <taxon>Ascomycota</taxon>
        <taxon>Saccharomycotina</taxon>
        <taxon>Lipomycetes</taxon>
        <taxon>Lipomycetales</taxon>
        <taxon>Lipomycetaceae</taxon>
        <taxon>Lipomyces</taxon>
    </lineage>
</organism>
<evidence type="ECO:0000256" key="2">
    <source>
        <dbReference type="ARBA" id="ARBA00008837"/>
    </source>
</evidence>
<dbReference type="CDD" id="cd19495">
    <property type="entry name" value="Elp6"/>
    <property type="match status" value="1"/>
</dbReference>
<dbReference type="PANTHER" id="PTHR16184">
    <property type="entry name" value="ELONGATOR COMPLEX PROTEIN 6"/>
    <property type="match status" value="1"/>
</dbReference>
<evidence type="ECO:0008006" key="5">
    <source>
        <dbReference type="Google" id="ProtNLM"/>
    </source>
</evidence>
<dbReference type="InterPro" id="IPR018627">
    <property type="entry name" value="ELP6"/>
</dbReference>
<comment type="pathway">
    <text evidence="1">tRNA modification; 5-methoxycarbonylmethyl-2-thiouridine-tRNA biosynthesis.</text>
</comment>
<comment type="similarity">
    <text evidence="2">Belongs to the ELP6 family.</text>
</comment>
<gene>
    <name evidence="3" type="ORF">POJ06DRAFT_78229</name>
</gene>
<dbReference type="RefSeq" id="XP_056045601.1">
    <property type="nucleotide sequence ID" value="XM_056191551.1"/>
</dbReference>
<sequence>MSKLPDLLRVFDGAHLPPSRTYPQLILVTSALSTNSSWLLQHFVRASIANQHGSLYGSDSLPQKRPVVFVSFLHDLEFHARCFRKTGLDLNAIITEKRFIYVDGFTQLFVATPPETNSMVYLQSANKSTWLDQVRSAILEAKAGGISPTLIFEGLDSLHALGIMTAKEILRFVNNLQEDSGISIISAYSADRMLDGMSTLAQEQTTYLFSLVRRAVAVFSVRSLSTGMAEDVTGAIRITKGGQPCEAREIVDENEFHYFLGDGNIGGVKVFEKGRW</sequence>
<dbReference type="Pfam" id="PF09807">
    <property type="entry name" value="ELP6"/>
    <property type="match status" value="1"/>
</dbReference>
<dbReference type="PANTHER" id="PTHR16184:SF6">
    <property type="entry name" value="ELONGATOR COMPLEX PROTEIN 6"/>
    <property type="match status" value="1"/>
</dbReference>
<dbReference type="GeneID" id="80886717"/>
<dbReference type="Proteomes" id="UP001217417">
    <property type="component" value="Unassembled WGS sequence"/>
</dbReference>
<reference evidence="3" key="1">
    <citation type="submission" date="2023-03" db="EMBL/GenBank/DDBJ databases">
        <title>Near-Complete genome sequence of Lipomyces tetrasporous NRRL Y-64009, an oleaginous yeast capable of growing on lignocellulosic hydrolysates.</title>
        <authorList>
            <consortium name="Lawrence Berkeley National Laboratory"/>
            <person name="Jagtap S.S."/>
            <person name="Liu J.-J."/>
            <person name="Walukiewicz H.E."/>
            <person name="Pangilinan J."/>
            <person name="Lipzen A."/>
            <person name="Ahrendt S."/>
            <person name="Koriabine M."/>
            <person name="Cobaugh K."/>
            <person name="Salamov A."/>
            <person name="Yoshinaga Y."/>
            <person name="Ng V."/>
            <person name="Daum C."/>
            <person name="Grigoriev I.V."/>
            <person name="Slininger P.J."/>
            <person name="Dien B.S."/>
            <person name="Jin Y.-S."/>
            <person name="Rao C.V."/>
        </authorList>
    </citation>
    <scope>NUCLEOTIDE SEQUENCE</scope>
    <source>
        <strain evidence="3">NRRL Y-64009</strain>
    </source>
</reference>
<keyword evidence="4" id="KW-1185">Reference proteome</keyword>
<dbReference type="InterPro" id="IPR027417">
    <property type="entry name" value="P-loop_NTPase"/>
</dbReference>
<dbReference type="Gene3D" id="3.40.50.300">
    <property type="entry name" value="P-loop containing nucleotide triphosphate hydrolases"/>
    <property type="match status" value="1"/>
</dbReference>
<dbReference type="AlphaFoldDB" id="A0AAD7QVV1"/>